<dbReference type="PANTHER" id="PTHR30193">
    <property type="entry name" value="ABC TRANSPORTER PERMEASE PROTEIN"/>
    <property type="match status" value="1"/>
</dbReference>
<evidence type="ECO:0000313" key="10">
    <source>
        <dbReference type="Proteomes" id="UP001242480"/>
    </source>
</evidence>
<evidence type="ECO:0000256" key="3">
    <source>
        <dbReference type="ARBA" id="ARBA00022475"/>
    </source>
</evidence>
<keyword evidence="4 7" id="KW-0812">Transmembrane</keyword>
<feature type="domain" description="ABC transmembrane type-1" evidence="8">
    <location>
        <begin position="78"/>
        <end position="291"/>
    </location>
</feature>
<evidence type="ECO:0000256" key="1">
    <source>
        <dbReference type="ARBA" id="ARBA00004651"/>
    </source>
</evidence>
<keyword evidence="2 7" id="KW-0813">Transport</keyword>
<dbReference type="Gene3D" id="1.10.3720.10">
    <property type="entry name" value="MetI-like"/>
    <property type="match status" value="1"/>
</dbReference>
<keyword evidence="5 7" id="KW-1133">Transmembrane helix</keyword>
<keyword evidence="3" id="KW-1003">Cell membrane</keyword>
<keyword evidence="6 7" id="KW-0472">Membrane</keyword>
<protein>
    <submittedName>
        <fullName evidence="9">Multiple sugar transport system permease protein</fullName>
    </submittedName>
</protein>
<dbReference type="InterPro" id="IPR000515">
    <property type="entry name" value="MetI-like"/>
</dbReference>
<comment type="similarity">
    <text evidence="7">Belongs to the binding-protein-dependent transport system permease family.</text>
</comment>
<dbReference type="PROSITE" id="PS50928">
    <property type="entry name" value="ABC_TM1"/>
    <property type="match status" value="1"/>
</dbReference>
<dbReference type="Pfam" id="PF00528">
    <property type="entry name" value="BPD_transp_1"/>
    <property type="match status" value="1"/>
</dbReference>
<keyword evidence="10" id="KW-1185">Reference proteome</keyword>
<feature type="transmembrane region" description="Helical" evidence="7">
    <location>
        <begin position="173"/>
        <end position="192"/>
    </location>
</feature>
<reference evidence="9 10" key="1">
    <citation type="submission" date="2023-07" db="EMBL/GenBank/DDBJ databases">
        <title>Genomic Encyclopedia of Type Strains, Phase IV (KMG-IV): sequencing the most valuable type-strain genomes for metagenomic binning, comparative biology and taxonomic classification.</title>
        <authorList>
            <person name="Goeker M."/>
        </authorList>
    </citation>
    <scope>NUCLEOTIDE SEQUENCE [LARGE SCALE GENOMIC DNA]</scope>
    <source>
        <strain evidence="9 10">DSM 19619</strain>
    </source>
</reference>
<dbReference type="PANTHER" id="PTHR30193:SF37">
    <property type="entry name" value="INNER MEMBRANE ABC TRANSPORTER PERMEASE PROTEIN YCJO"/>
    <property type="match status" value="1"/>
</dbReference>
<keyword evidence="9" id="KW-0762">Sugar transport</keyword>
<evidence type="ECO:0000313" key="9">
    <source>
        <dbReference type="EMBL" id="MDQ0473666.1"/>
    </source>
</evidence>
<evidence type="ECO:0000256" key="5">
    <source>
        <dbReference type="ARBA" id="ARBA00022989"/>
    </source>
</evidence>
<evidence type="ECO:0000256" key="6">
    <source>
        <dbReference type="ARBA" id="ARBA00023136"/>
    </source>
</evidence>
<comment type="caution">
    <text evidence="9">The sequence shown here is derived from an EMBL/GenBank/DDBJ whole genome shotgun (WGS) entry which is preliminary data.</text>
</comment>
<dbReference type="SUPFAM" id="SSF161098">
    <property type="entry name" value="MetI-like"/>
    <property type="match status" value="1"/>
</dbReference>
<proteinExistence type="inferred from homology"/>
<dbReference type="EMBL" id="JAUSVX010000017">
    <property type="protein sequence ID" value="MDQ0473666.1"/>
    <property type="molecule type" value="Genomic_DNA"/>
</dbReference>
<sequence>MAAGRSRPYRPFRPSVPLLLATPALALLAALALYPIAFGLWAGFHQWNWALGQAEAWTFNGLRNYVAVFQDRRFLHSIVVTLYFAVLAVTMELAIGLSLALLLSNVQRGAWFFRSAVIFPLMVSDIVAGVIASVLLDPTLGPINAFLGSLGLPRPNWIGDPQLVVPVLAAVDTWWQTGNIILILLAGLAGIPQERVEMASLDGARGWTMFRHITLPALMPFILVAMVFRTIDALRVFALAWSITKGGPARATEVAQLYVFQQGIGRFFNMGYASAAASVFAMLIGLIAGVYLWAMARSRDR</sequence>
<evidence type="ECO:0000256" key="7">
    <source>
        <dbReference type="RuleBase" id="RU363032"/>
    </source>
</evidence>
<feature type="transmembrane region" description="Helical" evidence="7">
    <location>
        <begin position="272"/>
        <end position="294"/>
    </location>
</feature>
<gene>
    <name evidence="9" type="ORF">QO011_006702</name>
</gene>
<dbReference type="RefSeq" id="WP_307282234.1">
    <property type="nucleotide sequence ID" value="NZ_JAUSVX010000017.1"/>
</dbReference>
<feature type="transmembrane region" description="Helical" evidence="7">
    <location>
        <begin position="115"/>
        <end position="136"/>
    </location>
</feature>
<dbReference type="InterPro" id="IPR035906">
    <property type="entry name" value="MetI-like_sf"/>
</dbReference>
<feature type="transmembrane region" description="Helical" evidence="7">
    <location>
        <begin position="213"/>
        <end position="231"/>
    </location>
</feature>
<organism evidence="9 10">
    <name type="scientific">Labrys wisconsinensis</name>
    <dbReference type="NCBI Taxonomy" id="425677"/>
    <lineage>
        <taxon>Bacteria</taxon>
        <taxon>Pseudomonadati</taxon>
        <taxon>Pseudomonadota</taxon>
        <taxon>Alphaproteobacteria</taxon>
        <taxon>Hyphomicrobiales</taxon>
        <taxon>Xanthobacteraceae</taxon>
        <taxon>Labrys</taxon>
    </lineage>
</organism>
<evidence type="ECO:0000256" key="2">
    <source>
        <dbReference type="ARBA" id="ARBA00022448"/>
    </source>
</evidence>
<dbReference type="CDD" id="cd06261">
    <property type="entry name" value="TM_PBP2"/>
    <property type="match status" value="1"/>
</dbReference>
<comment type="subcellular location">
    <subcellularLocation>
        <location evidence="1 7">Cell membrane</location>
        <topology evidence="1 7">Multi-pass membrane protein</topology>
    </subcellularLocation>
</comment>
<dbReference type="InterPro" id="IPR051393">
    <property type="entry name" value="ABC_transporter_permease"/>
</dbReference>
<name>A0ABU0JHA0_9HYPH</name>
<evidence type="ECO:0000256" key="4">
    <source>
        <dbReference type="ARBA" id="ARBA00022692"/>
    </source>
</evidence>
<dbReference type="Proteomes" id="UP001242480">
    <property type="component" value="Unassembled WGS sequence"/>
</dbReference>
<feature type="transmembrane region" description="Helical" evidence="7">
    <location>
        <begin position="78"/>
        <end position="103"/>
    </location>
</feature>
<accession>A0ABU0JHA0</accession>
<evidence type="ECO:0000259" key="8">
    <source>
        <dbReference type="PROSITE" id="PS50928"/>
    </source>
</evidence>